<evidence type="ECO:0000313" key="5">
    <source>
        <dbReference type="Proteomes" id="UP000054826"/>
    </source>
</evidence>
<name>A0A0V1GHC5_TRIPS</name>
<dbReference type="Proteomes" id="UP000054805">
    <property type="component" value="Unassembled WGS sequence"/>
</dbReference>
<evidence type="ECO:0000313" key="3">
    <source>
        <dbReference type="EMBL" id="KRY97625.1"/>
    </source>
</evidence>
<dbReference type="Proteomes" id="UP000054826">
    <property type="component" value="Unassembled WGS sequence"/>
</dbReference>
<dbReference type="AlphaFoldDB" id="A0A0V1GHC5"/>
<feature type="compositionally biased region" description="Basic residues" evidence="1">
    <location>
        <begin position="8"/>
        <end position="18"/>
    </location>
</feature>
<evidence type="ECO:0000256" key="1">
    <source>
        <dbReference type="SAM" id="MobiDB-lite"/>
    </source>
</evidence>
<feature type="region of interest" description="Disordered" evidence="1">
    <location>
        <begin position="1"/>
        <end position="30"/>
    </location>
</feature>
<keyword evidence="4" id="KW-1185">Reference proteome</keyword>
<evidence type="ECO:0000313" key="2">
    <source>
        <dbReference type="EMBL" id="KRY96229.1"/>
    </source>
</evidence>
<proteinExistence type="predicted"/>
<evidence type="ECO:0000313" key="4">
    <source>
        <dbReference type="Proteomes" id="UP000054805"/>
    </source>
</evidence>
<accession>A0A0V1GHC5</accession>
<organism evidence="3 5">
    <name type="scientific">Trichinella pseudospiralis</name>
    <name type="common">Parasitic roundworm</name>
    <dbReference type="NCBI Taxonomy" id="6337"/>
    <lineage>
        <taxon>Eukaryota</taxon>
        <taxon>Metazoa</taxon>
        <taxon>Ecdysozoa</taxon>
        <taxon>Nematoda</taxon>
        <taxon>Enoplea</taxon>
        <taxon>Dorylaimia</taxon>
        <taxon>Trichinellida</taxon>
        <taxon>Trichinellidae</taxon>
        <taxon>Trichinella</taxon>
    </lineage>
</organism>
<dbReference type="EMBL" id="JYDV01002526">
    <property type="protein sequence ID" value="KRY97625.1"/>
    <property type="molecule type" value="Genomic_DNA"/>
</dbReference>
<dbReference type="EMBL" id="JYDS01003391">
    <property type="protein sequence ID" value="KRY96229.1"/>
    <property type="molecule type" value="Genomic_DNA"/>
</dbReference>
<protein>
    <submittedName>
        <fullName evidence="3">Uncharacterized protein</fullName>
    </submittedName>
</protein>
<sequence length="30" mass="3419">MVMQLMNKSHRSSQKLHSSRTEKACNSLGE</sequence>
<gene>
    <name evidence="2" type="ORF">T4B_11507</name>
    <name evidence="3" type="ORF">T4C_1187</name>
</gene>
<comment type="caution">
    <text evidence="3">The sequence shown here is derived from an EMBL/GenBank/DDBJ whole genome shotgun (WGS) entry which is preliminary data.</text>
</comment>
<reference evidence="4 5" key="1">
    <citation type="submission" date="2015-01" db="EMBL/GenBank/DDBJ databases">
        <title>Evolution of Trichinella species and genotypes.</title>
        <authorList>
            <person name="Korhonen P.K."/>
            <person name="Edoardo P."/>
            <person name="Giuseppe L.R."/>
            <person name="Gasser R.B."/>
        </authorList>
    </citation>
    <scope>NUCLEOTIDE SEQUENCE [LARGE SCALE GENOMIC DNA]</scope>
    <source>
        <strain evidence="3">ISS176</strain>
        <strain evidence="2">ISS588</strain>
    </source>
</reference>